<evidence type="ECO:0000313" key="1">
    <source>
        <dbReference type="EMBL" id="KRY31328.1"/>
    </source>
</evidence>
<proteinExistence type="predicted"/>
<dbReference type="EMBL" id="JYDH01000120">
    <property type="protein sequence ID" value="KRY31328.1"/>
    <property type="molecule type" value="Genomic_DNA"/>
</dbReference>
<dbReference type="InParanoid" id="A0A0V1B2W8"/>
<reference evidence="1 2" key="1">
    <citation type="submission" date="2015-01" db="EMBL/GenBank/DDBJ databases">
        <title>Evolution of Trichinella species and genotypes.</title>
        <authorList>
            <person name="Korhonen P.K."/>
            <person name="Edoardo P."/>
            <person name="Giuseppe L.R."/>
            <person name="Gasser R.B."/>
        </authorList>
    </citation>
    <scope>NUCLEOTIDE SEQUENCE [LARGE SCALE GENOMIC DNA]</scope>
    <source>
        <strain evidence="1">ISS3</strain>
    </source>
</reference>
<protein>
    <submittedName>
        <fullName evidence="1">Uncharacterized protein</fullName>
    </submittedName>
</protein>
<dbReference type="AlphaFoldDB" id="A0A0V1B2W8"/>
<sequence>MYGEWKLAEWAFFNVHMNEYESIRFNKRTEYELTLFYVFNNRSVSTVSSHVSQQFRFLVYFIFRYIIAMGYANAVELFQ</sequence>
<evidence type="ECO:0000313" key="2">
    <source>
        <dbReference type="Proteomes" id="UP000054776"/>
    </source>
</evidence>
<dbReference type="Proteomes" id="UP000054776">
    <property type="component" value="Unassembled WGS sequence"/>
</dbReference>
<gene>
    <name evidence="1" type="ORF">T01_14068</name>
</gene>
<accession>A0A0V1B2W8</accession>
<comment type="caution">
    <text evidence="1">The sequence shown here is derived from an EMBL/GenBank/DDBJ whole genome shotgun (WGS) entry which is preliminary data.</text>
</comment>
<organism evidence="1 2">
    <name type="scientific">Trichinella spiralis</name>
    <name type="common">Trichina worm</name>
    <dbReference type="NCBI Taxonomy" id="6334"/>
    <lineage>
        <taxon>Eukaryota</taxon>
        <taxon>Metazoa</taxon>
        <taxon>Ecdysozoa</taxon>
        <taxon>Nematoda</taxon>
        <taxon>Enoplea</taxon>
        <taxon>Dorylaimia</taxon>
        <taxon>Trichinellida</taxon>
        <taxon>Trichinellidae</taxon>
        <taxon>Trichinella</taxon>
    </lineage>
</organism>
<keyword evidence="2" id="KW-1185">Reference proteome</keyword>
<name>A0A0V1B2W8_TRISP</name>